<dbReference type="Proteomes" id="UP000314294">
    <property type="component" value="Unassembled WGS sequence"/>
</dbReference>
<name>A0A4Z2FX09_9TELE</name>
<accession>A0A4Z2FX09</accession>
<comment type="caution">
    <text evidence="2">The sequence shown here is derived from an EMBL/GenBank/DDBJ whole genome shotgun (WGS) entry which is preliminary data.</text>
</comment>
<evidence type="ECO:0000256" key="1">
    <source>
        <dbReference type="SAM" id="MobiDB-lite"/>
    </source>
</evidence>
<gene>
    <name evidence="2" type="ORF">EYF80_043994</name>
</gene>
<dbReference type="AlphaFoldDB" id="A0A4Z2FX09"/>
<keyword evidence="3" id="KW-1185">Reference proteome</keyword>
<feature type="region of interest" description="Disordered" evidence="1">
    <location>
        <begin position="14"/>
        <end position="33"/>
    </location>
</feature>
<proteinExistence type="predicted"/>
<protein>
    <submittedName>
        <fullName evidence="2">Uncharacterized protein</fullName>
    </submittedName>
</protein>
<evidence type="ECO:0000313" key="3">
    <source>
        <dbReference type="Proteomes" id="UP000314294"/>
    </source>
</evidence>
<dbReference type="EMBL" id="SRLO01000823">
    <property type="protein sequence ID" value="TNN45816.1"/>
    <property type="molecule type" value="Genomic_DNA"/>
</dbReference>
<sequence>MHLSLQMTTGALVGGGVGVEGPLGEAVPSRADARPSGFRIRVEVDERIDPEETDRAFRPYGSDANSNGRDAKRQRRRALFRHGVAGHLAALRLYRLESTGLDETLDPRGLVFTRDPEIQSKESILCFVAAKHQMYP</sequence>
<evidence type="ECO:0000313" key="2">
    <source>
        <dbReference type="EMBL" id="TNN45816.1"/>
    </source>
</evidence>
<reference evidence="2 3" key="1">
    <citation type="submission" date="2019-03" db="EMBL/GenBank/DDBJ databases">
        <title>First draft genome of Liparis tanakae, snailfish: a comprehensive survey of snailfish specific genes.</title>
        <authorList>
            <person name="Kim W."/>
            <person name="Song I."/>
            <person name="Jeong J.-H."/>
            <person name="Kim D."/>
            <person name="Kim S."/>
            <person name="Ryu S."/>
            <person name="Song J.Y."/>
            <person name="Lee S.K."/>
        </authorList>
    </citation>
    <scope>NUCLEOTIDE SEQUENCE [LARGE SCALE GENOMIC DNA]</scope>
    <source>
        <tissue evidence="2">Muscle</tissue>
    </source>
</reference>
<feature type="region of interest" description="Disordered" evidence="1">
    <location>
        <begin position="50"/>
        <end position="75"/>
    </location>
</feature>
<organism evidence="2 3">
    <name type="scientific">Liparis tanakae</name>
    <name type="common">Tanaka's snailfish</name>
    <dbReference type="NCBI Taxonomy" id="230148"/>
    <lineage>
        <taxon>Eukaryota</taxon>
        <taxon>Metazoa</taxon>
        <taxon>Chordata</taxon>
        <taxon>Craniata</taxon>
        <taxon>Vertebrata</taxon>
        <taxon>Euteleostomi</taxon>
        <taxon>Actinopterygii</taxon>
        <taxon>Neopterygii</taxon>
        <taxon>Teleostei</taxon>
        <taxon>Neoteleostei</taxon>
        <taxon>Acanthomorphata</taxon>
        <taxon>Eupercaria</taxon>
        <taxon>Perciformes</taxon>
        <taxon>Cottioidei</taxon>
        <taxon>Cottales</taxon>
        <taxon>Liparidae</taxon>
        <taxon>Liparis</taxon>
    </lineage>
</organism>